<name>A0A5N6R9N6_9ROSI</name>
<dbReference type="Gene3D" id="3.30.559.10">
    <property type="entry name" value="Chloramphenicol acetyltransferase-like domain"/>
    <property type="match status" value="2"/>
</dbReference>
<evidence type="ECO:0000313" key="5">
    <source>
        <dbReference type="Proteomes" id="UP000327013"/>
    </source>
</evidence>
<reference evidence="4 5" key="1">
    <citation type="submission" date="2019-06" db="EMBL/GenBank/DDBJ databases">
        <title>A chromosomal-level reference genome of Carpinus fangiana (Coryloideae, Betulaceae).</title>
        <authorList>
            <person name="Yang X."/>
            <person name="Wang Z."/>
            <person name="Zhang L."/>
            <person name="Hao G."/>
            <person name="Liu J."/>
            <person name="Yang Y."/>
        </authorList>
    </citation>
    <scope>NUCLEOTIDE SEQUENCE [LARGE SCALE GENOMIC DNA]</scope>
    <source>
        <strain evidence="4">Cfa_2016G</strain>
        <tissue evidence="4">Leaf</tissue>
    </source>
</reference>
<keyword evidence="5" id="KW-1185">Reference proteome</keyword>
<evidence type="ECO:0000256" key="1">
    <source>
        <dbReference type="ARBA" id="ARBA00009861"/>
    </source>
</evidence>
<dbReference type="OrthoDB" id="1932220at2759"/>
<comment type="similarity">
    <text evidence="1">Belongs to the plant acyltransferase family.</text>
</comment>
<protein>
    <submittedName>
        <fullName evidence="4">Uncharacterized protein</fullName>
    </submittedName>
</protein>
<proteinExistence type="inferred from homology"/>
<dbReference type="Pfam" id="PF02458">
    <property type="entry name" value="Transferase"/>
    <property type="match status" value="1"/>
</dbReference>
<dbReference type="EMBL" id="CM017325">
    <property type="protein sequence ID" value="KAE8057371.1"/>
    <property type="molecule type" value="Genomic_DNA"/>
</dbReference>
<sequence>MIKVTTFACGGIAIGVLVSHTIADGISLSVFHKGWAATARNKACEDVVCPNFDASSIFIQNGAYSREAVMTALSKPCKSGRCIVRRIVFDASAIASLKTKATSSSVQNPTRVEVVSAFLWKCTMTAFNGTSGVQRPTFITHAVNLRRRADPPFMESSMGNITWGTGALCTAEEIDLVCMVSKLREAITKVNVDFVKNLQGNGGFFKLWELLKARTGAVSSMAFSCGMDYIGFTSWCNFGAYDIDFGWGKPTWVSHVGATGDSETVFRSRIYLMDTRSGDGIEAWVLLEKDDMTMLAQDQKLLNCLRFFGS</sequence>
<evidence type="ECO:0000256" key="2">
    <source>
        <dbReference type="ARBA" id="ARBA00022679"/>
    </source>
</evidence>
<evidence type="ECO:0000313" key="4">
    <source>
        <dbReference type="EMBL" id="KAE8057371.1"/>
    </source>
</evidence>
<evidence type="ECO:0000256" key="3">
    <source>
        <dbReference type="ARBA" id="ARBA00023315"/>
    </source>
</evidence>
<accession>A0A5N6R9N6</accession>
<dbReference type="PANTHER" id="PTHR31623:SF33">
    <property type="entry name" value="STEMMADENINE O-ACETYLTRANSFERASE-LIKE"/>
    <property type="match status" value="1"/>
</dbReference>
<dbReference type="AlphaFoldDB" id="A0A5N6R9N6"/>
<organism evidence="4 5">
    <name type="scientific">Carpinus fangiana</name>
    <dbReference type="NCBI Taxonomy" id="176857"/>
    <lineage>
        <taxon>Eukaryota</taxon>
        <taxon>Viridiplantae</taxon>
        <taxon>Streptophyta</taxon>
        <taxon>Embryophyta</taxon>
        <taxon>Tracheophyta</taxon>
        <taxon>Spermatophyta</taxon>
        <taxon>Magnoliopsida</taxon>
        <taxon>eudicotyledons</taxon>
        <taxon>Gunneridae</taxon>
        <taxon>Pentapetalae</taxon>
        <taxon>rosids</taxon>
        <taxon>fabids</taxon>
        <taxon>Fagales</taxon>
        <taxon>Betulaceae</taxon>
        <taxon>Carpinus</taxon>
    </lineage>
</organism>
<gene>
    <name evidence="4" type="ORF">FH972_014072</name>
</gene>
<dbReference type="InterPro" id="IPR023213">
    <property type="entry name" value="CAT-like_dom_sf"/>
</dbReference>
<keyword evidence="2" id="KW-0808">Transferase</keyword>
<dbReference type="PANTHER" id="PTHR31623">
    <property type="entry name" value="F21J9.9"/>
    <property type="match status" value="1"/>
</dbReference>
<keyword evidence="3" id="KW-0012">Acyltransferase</keyword>
<dbReference type="GO" id="GO:0016746">
    <property type="term" value="F:acyltransferase activity"/>
    <property type="evidence" value="ECO:0007669"/>
    <property type="project" value="UniProtKB-KW"/>
</dbReference>
<dbReference type="Proteomes" id="UP000327013">
    <property type="component" value="Chromosome 5"/>
</dbReference>